<dbReference type="PANTHER" id="PTHR43706">
    <property type="entry name" value="NADH DEHYDROGENASE"/>
    <property type="match status" value="1"/>
</dbReference>
<evidence type="ECO:0000259" key="13">
    <source>
        <dbReference type="Pfam" id="PF22366"/>
    </source>
</evidence>
<dbReference type="STRING" id="2880.D8LQI8"/>
<evidence type="ECO:0000256" key="6">
    <source>
        <dbReference type="ARBA" id="ARBA00023002"/>
    </source>
</evidence>
<evidence type="ECO:0000313" key="14">
    <source>
        <dbReference type="EMBL" id="CBN78752.1"/>
    </source>
</evidence>
<feature type="chain" id="PRO_5003117400" description="NADH:ubiquinone reductase (non-electrogenic)" evidence="11">
    <location>
        <begin position="20"/>
        <end position="620"/>
    </location>
</feature>
<keyword evidence="7" id="KW-0520">NAD</keyword>
<dbReference type="InterPro" id="IPR045024">
    <property type="entry name" value="NDH-2"/>
</dbReference>
<feature type="region of interest" description="Disordered" evidence="10">
    <location>
        <begin position="111"/>
        <end position="130"/>
    </location>
</feature>
<evidence type="ECO:0000256" key="8">
    <source>
        <dbReference type="ARBA" id="ARBA00047599"/>
    </source>
</evidence>
<protein>
    <recommendedName>
        <fullName evidence="2">NADH:ubiquinone reductase (non-electrogenic)</fullName>
        <ecNumber evidence="2">1.6.5.9</ecNumber>
    </recommendedName>
</protein>
<dbReference type="PANTHER" id="PTHR43706:SF47">
    <property type="entry name" value="EXTERNAL NADH-UBIQUINONE OXIDOREDUCTASE 1, MITOCHONDRIAL-RELATED"/>
    <property type="match status" value="1"/>
</dbReference>
<gene>
    <name evidence="14" type="primary">NDA</name>
    <name evidence="14" type="ORF">Esi_0006_0133</name>
</gene>
<dbReference type="AlphaFoldDB" id="D8LQI8"/>
<reference evidence="14 15" key="1">
    <citation type="journal article" date="2010" name="Nature">
        <title>The Ectocarpus genome and the independent evolution of multicellularity in brown algae.</title>
        <authorList>
            <person name="Cock J.M."/>
            <person name="Sterck L."/>
            <person name="Rouze P."/>
            <person name="Scornet D."/>
            <person name="Allen A.E."/>
            <person name="Amoutzias G."/>
            <person name="Anthouard V."/>
            <person name="Artiguenave F."/>
            <person name="Aury J.M."/>
            <person name="Badger J.H."/>
            <person name="Beszteri B."/>
            <person name="Billiau K."/>
            <person name="Bonnet E."/>
            <person name="Bothwell J.H."/>
            <person name="Bowler C."/>
            <person name="Boyen C."/>
            <person name="Brownlee C."/>
            <person name="Carrano C.J."/>
            <person name="Charrier B."/>
            <person name="Cho G.Y."/>
            <person name="Coelho S.M."/>
            <person name="Collen J."/>
            <person name="Corre E."/>
            <person name="Da Silva C."/>
            <person name="Delage L."/>
            <person name="Delaroque N."/>
            <person name="Dittami S.M."/>
            <person name="Doulbeau S."/>
            <person name="Elias M."/>
            <person name="Farnham G."/>
            <person name="Gachon C.M."/>
            <person name="Gschloessl B."/>
            <person name="Heesch S."/>
            <person name="Jabbari K."/>
            <person name="Jubin C."/>
            <person name="Kawai H."/>
            <person name="Kimura K."/>
            <person name="Kloareg B."/>
            <person name="Kupper F.C."/>
            <person name="Lang D."/>
            <person name="Le Bail A."/>
            <person name="Leblanc C."/>
            <person name="Lerouge P."/>
            <person name="Lohr M."/>
            <person name="Lopez P.J."/>
            <person name="Martens C."/>
            <person name="Maumus F."/>
            <person name="Michel G."/>
            <person name="Miranda-Saavedra D."/>
            <person name="Morales J."/>
            <person name="Moreau H."/>
            <person name="Motomura T."/>
            <person name="Nagasato C."/>
            <person name="Napoli C.A."/>
            <person name="Nelson D.R."/>
            <person name="Nyvall-Collen P."/>
            <person name="Peters A.F."/>
            <person name="Pommier C."/>
            <person name="Potin P."/>
            <person name="Poulain J."/>
            <person name="Quesneville H."/>
            <person name="Read B."/>
            <person name="Rensing S.A."/>
            <person name="Ritter A."/>
            <person name="Rousvoal S."/>
            <person name="Samanta M."/>
            <person name="Samson G."/>
            <person name="Schroeder D.C."/>
            <person name="Segurens B."/>
            <person name="Strittmatter M."/>
            <person name="Tonon T."/>
            <person name="Tregear J.W."/>
            <person name="Valentin K."/>
            <person name="von Dassow P."/>
            <person name="Yamagishi T."/>
            <person name="Van de Peer Y."/>
            <person name="Wincker P."/>
        </authorList>
    </citation>
    <scope>NUCLEOTIDE SEQUENCE [LARGE SCALE GENOMIC DNA]</scope>
    <source>
        <strain evidence="15">Ec32 / CCAP1310/4</strain>
    </source>
</reference>
<evidence type="ECO:0000256" key="9">
    <source>
        <dbReference type="ARBA" id="ARBA00049010"/>
    </source>
</evidence>
<comment type="similarity">
    <text evidence="1">Belongs to the NADH dehydrogenase family.</text>
</comment>
<feature type="compositionally biased region" description="Low complexity" evidence="10">
    <location>
        <begin position="505"/>
        <end position="518"/>
    </location>
</feature>
<name>D8LQI8_ECTSI</name>
<evidence type="ECO:0000256" key="11">
    <source>
        <dbReference type="SAM" id="SignalP"/>
    </source>
</evidence>
<dbReference type="Proteomes" id="UP000002630">
    <property type="component" value="Linkage Group LG04"/>
</dbReference>
<keyword evidence="5" id="KW-0809">Transit peptide</keyword>
<dbReference type="EC" id="1.6.5.9" evidence="2"/>
<keyword evidence="4" id="KW-0274">FAD</keyword>
<comment type="catalytic activity">
    <reaction evidence="9">
        <text>a ubiquinone + NADH + H(+) = a ubiquinol + NAD(+)</text>
        <dbReference type="Rhea" id="RHEA:23152"/>
        <dbReference type="Rhea" id="RHEA-COMP:9565"/>
        <dbReference type="Rhea" id="RHEA-COMP:9566"/>
        <dbReference type="ChEBI" id="CHEBI:15378"/>
        <dbReference type="ChEBI" id="CHEBI:16389"/>
        <dbReference type="ChEBI" id="CHEBI:17976"/>
        <dbReference type="ChEBI" id="CHEBI:57540"/>
        <dbReference type="ChEBI" id="CHEBI:57945"/>
    </reaction>
</comment>
<sequence>MQTVNGLLAFLILWHGANGFSSTGAHRHVSAGASRRLRNNSLSPLRVTSTKTEEELREKLARNNEDLSEVDSKVLENFGGLEDAQFLAEIKKERPYFAVLAEKASETVDSILKTSKSERPDSSSSTGVPKPRVVVLGTGWAAHALLKEIDASKFEVTTVSPRNFFLFTPMLAASAVGTVEYRSITEPIRKVNPEANYLEATCTGIDVAQKTITCENVVCEGTTCTIEDFELPYDYLVVSVGATTNTFNTPGVMEHCIFLKQVQDAQKLRKAIGNCFERANLPTVTEEQRIAALTFAIVGAGPTGVECCAELRDFIEEEGPRFYPHLLKYVRIKLIEASDKVLSVFDGALQKAAVSSLTERSTKLIDDGFIETEMTEVLLKVGVKAVTGTQLELSDGSNIPYGLAVWAAGNGPLPLVLDLIQGVEEQKEKAAWGRGRLVTDDWLRLLGAPSVFALGDCAVINDKPLPQTAQVASQQGTYLARLFSRGFEFSATVPQKNTDNEGVEAAAGGSAASSDGSDTPLGEDGGEKVPLSEKLGLSIVKGKFAKPFQFLNLGILAYTGAGGALAQVQVGKESVKSTGATGYLLWRSIYLSKQVSWRNRLLVGTDWVKTKIFGRDITRL</sequence>
<dbReference type="GO" id="GO:0005739">
    <property type="term" value="C:mitochondrion"/>
    <property type="evidence" value="ECO:0007669"/>
    <property type="project" value="UniProtKB-ARBA"/>
</dbReference>
<evidence type="ECO:0000256" key="10">
    <source>
        <dbReference type="SAM" id="MobiDB-lite"/>
    </source>
</evidence>
<dbReference type="Pfam" id="PF22366">
    <property type="entry name" value="NDH2_C"/>
    <property type="match status" value="1"/>
</dbReference>
<keyword evidence="11" id="KW-0732">Signal</keyword>
<comment type="catalytic activity">
    <reaction evidence="8">
        <text>a quinone + NADH + H(+) = a quinol + NAD(+)</text>
        <dbReference type="Rhea" id="RHEA:46160"/>
        <dbReference type="ChEBI" id="CHEBI:15378"/>
        <dbReference type="ChEBI" id="CHEBI:24646"/>
        <dbReference type="ChEBI" id="CHEBI:57540"/>
        <dbReference type="ChEBI" id="CHEBI:57945"/>
        <dbReference type="ChEBI" id="CHEBI:132124"/>
        <dbReference type="EC" id="1.6.5.9"/>
    </reaction>
</comment>
<evidence type="ECO:0000256" key="1">
    <source>
        <dbReference type="ARBA" id="ARBA00005272"/>
    </source>
</evidence>
<dbReference type="PRINTS" id="PR00368">
    <property type="entry name" value="FADPNR"/>
</dbReference>
<feature type="region of interest" description="Disordered" evidence="10">
    <location>
        <begin position="498"/>
        <end position="528"/>
    </location>
</feature>
<proteinExistence type="inferred from homology"/>
<keyword evidence="3" id="KW-0285">Flavoprotein</keyword>
<keyword evidence="15" id="KW-1185">Reference proteome</keyword>
<organism evidence="14 15">
    <name type="scientific">Ectocarpus siliculosus</name>
    <name type="common">Brown alga</name>
    <name type="synonym">Conferva siliculosa</name>
    <dbReference type="NCBI Taxonomy" id="2880"/>
    <lineage>
        <taxon>Eukaryota</taxon>
        <taxon>Sar</taxon>
        <taxon>Stramenopiles</taxon>
        <taxon>Ochrophyta</taxon>
        <taxon>PX clade</taxon>
        <taxon>Phaeophyceae</taxon>
        <taxon>Ectocarpales</taxon>
        <taxon>Ectocarpaceae</taxon>
        <taxon>Ectocarpus</taxon>
    </lineage>
</organism>
<dbReference type="InterPro" id="IPR023753">
    <property type="entry name" value="FAD/NAD-binding_dom"/>
</dbReference>
<dbReference type="InterPro" id="IPR036188">
    <property type="entry name" value="FAD/NAD-bd_sf"/>
</dbReference>
<dbReference type="OrthoDB" id="3244603at2759"/>
<accession>D8LQI8</accession>
<dbReference type="EMBL" id="FN649729">
    <property type="protein sequence ID" value="CBN78752.1"/>
    <property type="molecule type" value="Genomic_DNA"/>
</dbReference>
<dbReference type="InterPro" id="IPR054585">
    <property type="entry name" value="NDH2-like_C"/>
</dbReference>
<feature type="domain" description="FAD/NAD(P)-binding" evidence="12">
    <location>
        <begin position="132"/>
        <end position="476"/>
    </location>
</feature>
<dbReference type="EMBL" id="FN648818">
    <property type="protein sequence ID" value="CBN78752.1"/>
    <property type="molecule type" value="Genomic_DNA"/>
</dbReference>
<dbReference type="InParanoid" id="D8LQI8"/>
<evidence type="ECO:0000256" key="3">
    <source>
        <dbReference type="ARBA" id="ARBA00022630"/>
    </source>
</evidence>
<dbReference type="Gene3D" id="3.50.50.100">
    <property type="match status" value="1"/>
</dbReference>
<evidence type="ECO:0000256" key="7">
    <source>
        <dbReference type="ARBA" id="ARBA00023027"/>
    </source>
</evidence>
<dbReference type="FunCoup" id="D8LQI8">
    <property type="interactions" value="54"/>
</dbReference>
<feature type="domain" description="External alternative NADH-ubiquinone oxidoreductase-like C-terminal" evidence="13">
    <location>
        <begin position="553"/>
        <end position="616"/>
    </location>
</feature>
<feature type="signal peptide" evidence="11">
    <location>
        <begin position="1"/>
        <end position="19"/>
    </location>
</feature>
<evidence type="ECO:0000256" key="4">
    <source>
        <dbReference type="ARBA" id="ARBA00022827"/>
    </source>
</evidence>
<evidence type="ECO:0000313" key="15">
    <source>
        <dbReference type="Proteomes" id="UP000002630"/>
    </source>
</evidence>
<dbReference type="SUPFAM" id="SSF51905">
    <property type="entry name" value="FAD/NAD(P)-binding domain"/>
    <property type="match status" value="2"/>
</dbReference>
<evidence type="ECO:0000256" key="5">
    <source>
        <dbReference type="ARBA" id="ARBA00022946"/>
    </source>
</evidence>
<evidence type="ECO:0000259" key="12">
    <source>
        <dbReference type="Pfam" id="PF07992"/>
    </source>
</evidence>
<dbReference type="Pfam" id="PF07992">
    <property type="entry name" value="Pyr_redox_2"/>
    <property type="match status" value="1"/>
</dbReference>
<dbReference type="GO" id="GO:0120555">
    <property type="term" value="F:NADH dehydrogenase (ubiquinone) (non-electrogenic) activity"/>
    <property type="evidence" value="ECO:0007669"/>
    <property type="project" value="RHEA"/>
</dbReference>
<keyword evidence="6 14" id="KW-0560">Oxidoreductase</keyword>
<evidence type="ECO:0000256" key="2">
    <source>
        <dbReference type="ARBA" id="ARBA00012637"/>
    </source>
</evidence>